<evidence type="ECO:0000256" key="1">
    <source>
        <dbReference type="SAM" id="MobiDB-lite"/>
    </source>
</evidence>
<dbReference type="AlphaFoldDB" id="A0A1W1HKT9"/>
<dbReference type="EMBL" id="FWEV01000332">
    <property type="protein sequence ID" value="SLM33080.1"/>
    <property type="molecule type" value="Genomic_DNA"/>
</dbReference>
<proteinExistence type="predicted"/>
<keyword evidence="3" id="KW-1185">Reference proteome</keyword>
<feature type="region of interest" description="Disordered" evidence="1">
    <location>
        <begin position="1"/>
        <end position="36"/>
    </location>
</feature>
<name>A0A1W1HKT9_9BACT</name>
<reference evidence="2 3" key="1">
    <citation type="submission" date="2017-03" db="EMBL/GenBank/DDBJ databases">
        <authorList>
            <person name="Afonso C.L."/>
            <person name="Miller P.J."/>
            <person name="Scott M.A."/>
            <person name="Spackman E."/>
            <person name="Goraichik I."/>
            <person name="Dimitrov K.M."/>
            <person name="Suarez D.L."/>
            <person name="Swayne D.E."/>
        </authorList>
    </citation>
    <scope>NUCLEOTIDE SEQUENCE [LARGE SCALE GENOMIC DNA]</scope>
    <source>
        <strain evidence="2">PRJEB14757</strain>
    </source>
</reference>
<protein>
    <submittedName>
        <fullName evidence="2">Uncharacterized protein</fullName>
    </submittedName>
</protein>
<sequence length="107" mass="12032">MDDLASLVDDNKKPTANGQEPDLSEQKSKQAKPLPAIKKPTASFESNFKQFKSEVINIIIKLKKQGYSVNETTDILNKENITTLSGKSRWNTKMINKIYSFIEAAAR</sequence>
<accession>A0A1W1HKT9</accession>
<gene>
    <name evidence="2" type="ORF">MTBBW1_860004</name>
</gene>
<dbReference type="OrthoDB" id="5415276at2"/>
<evidence type="ECO:0000313" key="2">
    <source>
        <dbReference type="EMBL" id="SLM33080.1"/>
    </source>
</evidence>
<organism evidence="2 3">
    <name type="scientific">Desulfamplus magnetovallimortis</name>
    <dbReference type="NCBI Taxonomy" id="1246637"/>
    <lineage>
        <taxon>Bacteria</taxon>
        <taxon>Pseudomonadati</taxon>
        <taxon>Thermodesulfobacteriota</taxon>
        <taxon>Desulfobacteria</taxon>
        <taxon>Desulfobacterales</taxon>
        <taxon>Desulfobacteraceae</taxon>
        <taxon>Desulfamplus</taxon>
    </lineage>
</organism>
<dbReference type="Proteomes" id="UP000191931">
    <property type="component" value="Unassembled WGS sequence"/>
</dbReference>
<evidence type="ECO:0000313" key="3">
    <source>
        <dbReference type="Proteomes" id="UP000191931"/>
    </source>
</evidence>